<dbReference type="AlphaFoldDB" id="A0A365R4B5"/>
<comment type="caution">
    <text evidence="3">The sequence shown here is derived from an EMBL/GenBank/DDBJ whole genome shotgun (WGS) entry which is preliminary data.</text>
</comment>
<dbReference type="PANTHER" id="PTHR44154">
    <property type="entry name" value="QUINONE OXIDOREDUCTASE"/>
    <property type="match status" value="1"/>
</dbReference>
<organism evidence="3 4">
    <name type="scientific">Burkholderia reimsis</name>
    <dbReference type="NCBI Taxonomy" id="2234132"/>
    <lineage>
        <taxon>Bacteria</taxon>
        <taxon>Pseudomonadati</taxon>
        <taxon>Pseudomonadota</taxon>
        <taxon>Betaproteobacteria</taxon>
        <taxon>Burkholderiales</taxon>
        <taxon>Burkholderiaceae</taxon>
        <taxon>Burkholderia</taxon>
    </lineage>
</organism>
<dbReference type="InterPro" id="IPR013154">
    <property type="entry name" value="ADH-like_N"/>
</dbReference>
<gene>
    <name evidence="3" type="ORF">DPV79_00600</name>
</gene>
<dbReference type="SMART" id="SM00829">
    <property type="entry name" value="PKS_ER"/>
    <property type="match status" value="1"/>
</dbReference>
<dbReference type="Gene3D" id="3.40.50.720">
    <property type="entry name" value="NAD(P)-binding Rossmann-like Domain"/>
    <property type="match status" value="1"/>
</dbReference>
<dbReference type="InterPro" id="IPR020843">
    <property type="entry name" value="ER"/>
</dbReference>
<dbReference type="InterPro" id="IPR051603">
    <property type="entry name" value="Zinc-ADH_QOR/CCCR"/>
</dbReference>
<accession>A0A365R4B5</accession>
<dbReference type="Pfam" id="PF00107">
    <property type="entry name" value="ADH_zinc_N"/>
    <property type="match status" value="1"/>
</dbReference>
<dbReference type="InterPro" id="IPR011032">
    <property type="entry name" value="GroES-like_sf"/>
</dbReference>
<evidence type="ECO:0000259" key="2">
    <source>
        <dbReference type="SMART" id="SM00829"/>
    </source>
</evidence>
<dbReference type="Proteomes" id="UP000252458">
    <property type="component" value="Unassembled WGS sequence"/>
</dbReference>
<evidence type="ECO:0000313" key="3">
    <source>
        <dbReference type="EMBL" id="RBB42853.1"/>
    </source>
</evidence>
<dbReference type="GO" id="GO:0016491">
    <property type="term" value="F:oxidoreductase activity"/>
    <property type="evidence" value="ECO:0007669"/>
    <property type="project" value="InterPro"/>
</dbReference>
<reference evidence="3 4" key="1">
    <citation type="submission" date="2018-06" db="EMBL/GenBank/DDBJ databases">
        <title>Draft genome sequence of Burkholderia reimsis strain BE51 isolated from a French agricultural soil.</title>
        <authorList>
            <person name="Esmaeel Q."/>
        </authorList>
    </citation>
    <scope>NUCLEOTIDE SEQUENCE [LARGE SCALE GENOMIC DNA]</scope>
    <source>
        <strain evidence="3 4">BE51</strain>
    </source>
</reference>
<dbReference type="InterPro" id="IPR036291">
    <property type="entry name" value="NAD(P)-bd_dom_sf"/>
</dbReference>
<name>A0A365R4B5_9BURK</name>
<dbReference type="InterPro" id="IPR013149">
    <property type="entry name" value="ADH-like_C"/>
</dbReference>
<dbReference type="Gene3D" id="3.90.180.10">
    <property type="entry name" value="Medium-chain alcohol dehydrogenases, catalytic domain"/>
    <property type="match status" value="1"/>
</dbReference>
<dbReference type="Pfam" id="PF08240">
    <property type="entry name" value="ADH_N"/>
    <property type="match status" value="1"/>
</dbReference>
<dbReference type="SUPFAM" id="SSF50129">
    <property type="entry name" value="GroES-like"/>
    <property type="match status" value="1"/>
</dbReference>
<feature type="domain" description="Enoyl reductase (ER)" evidence="2">
    <location>
        <begin position="11"/>
        <end position="325"/>
    </location>
</feature>
<dbReference type="CDD" id="cd08253">
    <property type="entry name" value="zeta_crystallin"/>
    <property type="match status" value="1"/>
</dbReference>
<evidence type="ECO:0000256" key="1">
    <source>
        <dbReference type="ARBA" id="ARBA00022857"/>
    </source>
</evidence>
<proteinExistence type="predicted"/>
<dbReference type="EMBL" id="QMFZ01000001">
    <property type="protein sequence ID" value="RBB42853.1"/>
    <property type="molecule type" value="Genomic_DNA"/>
</dbReference>
<keyword evidence="4" id="KW-1185">Reference proteome</keyword>
<evidence type="ECO:0000313" key="4">
    <source>
        <dbReference type="Proteomes" id="UP000252458"/>
    </source>
</evidence>
<dbReference type="PANTHER" id="PTHR44154:SF1">
    <property type="entry name" value="QUINONE OXIDOREDUCTASE"/>
    <property type="match status" value="1"/>
</dbReference>
<keyword evidence="1" id="KW-0521">NADP</keyword>
<protein>
    <submittedName>
        <fullName evidence="3">NADPH:quinone reductase</fullName>
    </submittedName>
</protein>
<sequence length="342" mass="35628">MKAAYYERQGNASEVLRLGDFPVPQPGPGEVRVRIHASGLNPSDIKARTGFSGPSAFPMVIPHQDGAGVIDAVGAGVAPTRTGERVWLFEAQYRRPFGTAAEYAVVPEAQAVPLPDNVSFEVGACLGIPALTAHRCLFSDGDINGRAILVQGGAGAVGTAAILLAKWAGAWVATTISTPGQADAARRAGADLVINRRLQDVVAIVKSATQQRGVDRIVEVSLQDNLDIDMRCLANGGIISSYAVGSAADQVPLPLLDAMIAGCSFRFIYIYTVPAAAKSAAVSAIGQCLEDGAYVPTIGMQVALDAIVEAHEAQESGQVIGKIIVRPSLVRSHGPGDIQPND</sequence>
<dbReference type="SUPFAM" id="SSF51735">
    <property type="entry name" value="NAD(P)-binding Rossmann-fold domains"/>
    <property type="match status" value="1"/>
</dbReference>
<dbReference type="RefSeq" id="WP_113044487.1">
    <property type="nucleotide sequence ID" value="NZ_QMFZ01000001.1"/>
</dbReference>